<dbReference type="Pfam" id="PF06140">
    <property type="entry name" value="Ifi-6-16"/>
    <property type="match status" value="1"/>
</dbReference>
<evidence type="ECO:0000313" key="7">
    <source>
        <dbReference type="EMBL" id="KAF8796844.1"/>
    </source>
</evidence>
<accession>A0A8T0G0I9</accession>
<dbReference type="InterPro" id="IPR038213">
    <property type="entry name" value="IFI6/IFI27-like_sf"/>
</dbReference>
<organism evidence="7 8">
    <name type="scientific">Argiope bruennichi</name>
    <name type="common">Wasp spider</name>
    <name type="synonym">Aranea bruennichi</name>
    <dbReference type="NCBI Taxonomy" id="94029"/>
    <lineage>
        <taxon>Eukaryota</taxon>
        <taxon>Metazoa</taxon>
        <taxon>Ecdysozoa</taxon>
        <taxon>Arthropoda</taxon>
        <taxon>Chelicerata</taxon>
        <taxon>Arachnida</taxon>
        <taxon>Araneae</taxon>
        <taxon>Araneomorphae</taxon>
        <taxon>Entelegynae</taxon>
        <taxon>Araneoidea</taxon>
        <taxon>Araneidae</taxon>
        <taxon>Argiope</taxon>
    </lineage>
</organism>
<gene>
    <name evidence="7" type="ORF">HNY73_001177</name>
</gene>
<evidence type="ECO:0000256" key="3">
    <source>
        <dbReference type="ARBA" id="ARBA00022692"/>
    </source>
</evidence>
<keyword evidence="5 6" id="KW-0472">Membrane</keyword>
<dbReference type="AlphaFoldDB" id="A0A8T0G0I9"/>
<evidence type="ECO:0000256" key="4">
    <source>
        <dbReference type="ARBA" id="ARBA00022989"/>
    </source>
</evidence>
<keyword evidence="3 6" id="KW-0812">Transmembrane</keyword>
<feature type="transmembrane region" description="Helical" evidence="6">
    <location>
        <begin position="111"/>
        <end position="131"/>
    </location>
</feature>
<evidence type="ECO:0000313" key="8">
    <source>
        <dbReference type="Proteomes" id="UP000807504"/>
    </source>
</evidence>
<reference evidence="7" key="1">
    <citation type="journal article" date="2020" name="bioRxiv">
        <title>Chromosome-level reference genome of the European wasp spider Argiope bruennichi: a resource for studies on range expansion and evolutionary adaptation.</title>
        <authorList>
            <person name="Sheffer M.M."/>
            <person name="Hoppe A."/>
            <person name="Krehenwinkel H."/>
            <person name="Uhl G."/>
            <person name="Kuss A.W."/>
            <person name="Jensen L."/>
            <person name="Jensen C."/>
            <person name="Gillespie R.G."/>
            <person name="Hoff K.J."/>
            <person name="Prost S."/>
        </authorList>
    </citation>
    <scope>NUCLEOTIDE SEQUENCE</scope>
</reference>
<name>A0A8T0G0I9_ARGBR</name>
<evidence type="ECO:0000256" key="5">
    <source>
        <dbReference type="ARBA" id="ARBA00023136"/>
    </source>
</evidence>
<sequence>MSSPCNIPISKTHIFFSFSLPNHPHPVWCGKSMISEENYSFYSLLVLLAYGFGGGIAALVLPKICLCCCGFTCPGVRKHSVASRAHSNIGDVEAGSLFARSQSSGAVGFPWYINLMLFLFGFTTTVVIVLVEMMGGFDGNLKNETIDGNFETTKSMHLFNFTTVLPSM</sequence>
<dbReference type="Gene3D" id="6.10.110.10">
    <property type="match status" value="1"/>
</dbReference>
<evidence type="ECO:0000256" key="2">
    <source>
        <dbReference type="ARBA" id="ARBA00007262"/>
    </source>
</evidence>
<dbReference type="InterPro" id="IPR009311">
    <property type="entry name" value="IFI6/IFI27-like"/>
</dbReference>
<comment type="caution">
    <text evidence="7">The sequence shown here is derived from an EMBL/GenBank/DDBJ whole genome shotgun (WGS) entry which is preliminary data.</text>
</comment>
<dbReference type="GO" id="GO:0016020">
    <property type="term" value="C:membrane"/>
    <property type="evidence" value="ECO:0007669"/>
    <property type="project" value="UniProtKB-SubCell"/>
</dbReference>
<comment type="subcellular location">
    <subcellularLocation>
        <location evidence="1">Membrane</location>
        <topology evidence="1">Multi-pass membrane protein</topology>
    </subcellularLocation>
</comment>
<keyword evidence="4 6" id="KW-1133">Transmembrane helix</keyword>
<reference evidence="7" key="2">
    <citation type="submission" date="2020-06" db="EMBL/GenBank/DDBJ databases">
        <authorList>
            <person name="Sheffer M."/>
        </authorList>
    </citation>
    <scope>NUCLEOTIDE SEQUENCE</scope>
</reference>
<dbReference type="Proteomes" id="UP000807504">
    <property type="component" value="Unassembled WGS sequence"/>
</dbReference>
<keyword evidence="8" id="KW-1185">Reference proteome</keyword>
<protein>
    <submittedName>
        <fullName evidence="7">Uncharacterized protein</fullName>
    </submittedName>
</protein>
<comment type="similarity">
    <text evidence="2">Belongs to the IFI6/IFI27 family.</text>
</comment>
<dbReference type="EMBL" id="JABXBU010000001">
    <property type="protein sequence ID" value="KAF8796844.1"/>
    <property type="molecule type" value="Genomic_DNA"/>
</dbReference>
<feature type="transmembrane region" description="Helical" evidence="6">
    <location>
        <begin position="41"/>
        <end position="61"/>
    </location>
</feature>
<evidence type="ECO:0000256" key="1">
    <source>
        <dbReference type="ARBA" id="ARBA00004141"/>
    </source>
</evidence>
<proteinExistence type="inferred from homology"/>
<evidence type="ECO:0000256" key="6">
    <source>
        <dbReference type="SAM" id="Phobius"/>
    </source>
</evidence>